<keyword evidence="1" id="KW-0732">Signal</keyword>
<name>A0A1M2V7X2_TRAPU</name>
<feature type="signal peptide" evidence="1">
    <location>
        <begin position="1"/>
        <end position="18"/>
    </location>
</feature>
<dbReference type="STRING" id="154538.A0A1M2V7X2"/>
<dbReference type="EMBL" id="MNAD01001602">
    <property type="protein sequence ID" value="OJT03616.1"/>
    <property type="molecule type" value="Genomic_DNA"/>
</dbReference>
<evidence type="ECO:0000313" key="3">
    <source>
        <dbReference type="Proteomes" id="UP000184267"/>
    </source>
</evidence>
<evidence type="ECO:0000313" key="2">
    <source>
        <dbReference type="EMBL" id="OJT03616.1"/>
    </source>
</evidence>
<dbReference type="AlphaFoldDB" id="A0A1M2V7X2"/>
<keyword evidence="3" id="KW-1185">Reference proteome</keyword>
<proteinExistence type="predicted"/>
<organism evidence="2 3">
    <name type="scientific">Trametes pubescens</name>
    <name type="common">White-rot fungus</name>
    <dbReference type="NCBI Taxonomy" id="154538"/>
    <lineage>
        <taxon>Eukaryota</taxon>
        <taxon>Fungi</taxon>
        <taxon>Dikarya</taxon>
        <taxon>Basidiomycota</taxon>
        <taxon>Agaricomycotina</taxon>
        <taxon>Agaricomycetes</taxon>
        <taxon>Polyporales</taxon>
        <taxon>Polyporaceae</taxon>
        <taxon>Trametes</taxon>
    </lineage>
</organism>
<dbReference type="Proteomes" id="UP000184267">
    <property type="component" value="Unassembled WGS sequence"/>
</dbReference>
<sequence>MRFSVSFVLAGMAASVLAADPIVIATPFVHDRTAEHHTVTSGNSFLWTVDLPANTDTFVSILDGTSHTGQSDLFLIQPSTDNSCLQQ</sequence>
<comment type="caution">
    <text evidence="2">The sequence shown here is derived from an EMBL/GenBank/DDBJ whole genome shotgun (WGS) entry which is preliminary data.</text>
</comment>
<feature type="chain" id="PRO_5012183015" evidence="1">
    <location>
        <begin position="19"/>
        <end position="87"/>
    </location>
</feature>
<dbReference type="OrthoDB" id="2742996at2759"/>
<dbReference type="OMA" id="IQPSTDN"/>
<gene>
    <name evidence="2" type="ORF">TRAPUB_5644</name>
</gene>
<protein>
    <submittedName>
        <fullName evidence="2">Uncharacterized protein</fullName>
    </submittedName>
</protein>
<accession>A0A1M2V7X2</accession>
<evidence type="ECO:0000256" key="1">
    <source>
        <dbReference type="SAM" id="SignalP"/>
    </source>
</evidence>
<reference evidence="2 3" key="1">
    <citation type="submission" date="2016-10" db="EMBL/GenBank/DDBJ databases">
        <title>Genome sequence of the basidiomycete white-rot fungus Trametes pubescens.</title>
        <authorList>
            <person name="Makela M.R."/>
            <person name="Granchi Z."/>
            <person name="Peng M."/>
            <person name="De Vries R.P."/>
            <person name="Grigoriev I."/>
            <person name="Riley R."/>
            <person name="Hilden K."/>
        </authorList>
    </citation>
    <scope>NUCLEOTIDE SEQUENCE [LARGE SCALE GENOMIC DNA]</scope>
    <source>
        <strain evidence="2 3">FBCC735</strain>
    </source>
</reference>